<dbReference type="AlphaFoldDB" id="A0A381V2C8"/>
<accession>A0A381V2C8</accession>
<evidence type="ECO:0000313" key="2">
    <source>
        <dbReference type="EMBL" id="SVA34556.1"/>
    </source>
</evidence>
<dbReference type="EMBL" id="UINC01007677">
    <property type="protein sequence ID" value="SVA34556.1"/>
    <property type="molecule type" value="Genomic_DNA"/>
</dbReference>
<proteinExistence type="predicted"/>
<dbReference type="InterPro" id="IPR002575">
    <property type="entry name" value="Aminoglycoside_PTrfase"/>
</dbReference>
<dbReference type="SUPFAM" id="SSF56112">
    <property type="entry name" value="Protein kinase-like (PK-like)"/>
    <property type="match status" value="1"/>
</dbReference>
<dbReference type="InterPro" id="IPR011009">
    <property type="entry name" value="Kinase-like_dom_sf"/>
</dbReference>
<reference evidence="2" key="1">
    <citation type="submission" date="2018-05" db="EMBL/GenBank/DDBJ databases">
        <authorList>
            <person name="Lanie J.A."/>
            <person name="Ng W.-L."/>
            <person name="Kazmierczak K.M."/>
            <person name="Andrzejewski T.M."/>
            <person name="Davidsen T.M."/>
            <person name="Wayne K.J."/>
            <person name="Tettelin H."/>
            <person name="Glass J.I."/>
            <person name="Rusch D."/>
            <person name="Podicherti R."/>
            <person name="Tsui H.-C.T."/>
            <person name="Winkler M.E."/>
        </authorList>
    </citation>
    <scope>NUCLEOTIDE SEQUENCE</scope>
</reference>
<name>A0A381V2C8_9ZZZZ</name>
<organism evidence="2">
    <name type="scientific">marine metagenome</name>
    <dbReference type="NCBI Taxonomy" id="408172"/>
    <lineage>
        <taxon>unclassified sequences</taxon>
        <taxon>metagenomes</taxon>
        <taxon>ecological metagenomes</taxon>
    </lineage>
</organism>
<protein>
    <recommendedName>
        <fullName evidence="1">Aminoglycoside phosphotransferase domain-containing protein</fullName>
    </recommendedName>
</protein>
<gene>
    <name evidence="2" type="ORF">METZ01_LOCUS87410</name>
</gene>
<dbReference type="Gene3D" id="3.90.1200.10">
    <property type="match status" value="1"/>
</dbReference>
<feature type="domain" description="Aminoglycoside phosphotransferase" evidence="1">
    <location>
        <begin position="117"/>
        <end position="194"/>
    </location>
</feature>
<evidence type="ECO:0000259" key="1">
    <source>
        <dbReference type="Pfam" id="PF01636"/>
    </source>
</evidence>
<dbReference type="Pfam" id="PF01636">
    <property type="entry name" value="APH"/>
    <property type="match status" value="1"/>
</dbReference>
<sequence>MNYDSVNKLLLQKNINAPRLLSENFNQNLIEIDDLGTKTILDILKKKNTNKLKIYKKILVILIKLQKIKLKKIKNFKKKFYKIPIYSNKLIFNEANLFLEWYIPKIVNKNKRLKIKKELKKIITSLIKKIQLPNTTFVHRDFHVSNLMIKKNKISVIDSQDAVYGNIAYDLASLIDDVRLKTSKNIKEMIYQSYLNLNKKKINKIKFKNDFEILSVLRNLKIIGIFTRLAIRDKKKKYLKLIPYAWNLIELRLKNNVIFKDLKYCLDVNFSKKIRLLIN</sequence>